<accession>A0ACB7RZG0</accession>
<dbReference type="EMBL" id="CM023486">
    <property type="protein sequence ID" value="KAH6927880.1"/>
    <property type="molecule type" value="Genomic_DNA"/>
</dbReference>
<name>A0ACB7RZG0_HYAAI</name>
<organism evidence="1 2">
    <name type="scientific">Hyalomma asiaticum</name>
    <name type="common">Tick</name>
    <dbReference type="NCBI Taxonomy" id="266040"/>
    <lineage>
        <taxon>Eukaryota</taxon>
        <taxon>Metazoa</taxon>
        <taxon>Ecdysozoa</taxon>
        <taxon>Arthropoda</taxon>
        <taxon>Chelicerata</taxon>
        <taxon>Arachnida</taxon>
        <taxon>Acari</taxon>
        <taxon>Parasitiformes</taxon>
        <taxon>Ixodida</taxon>
        <taxon>Ixodoidea</taxon>
        <taxon>Ixodidae</taxon>
        <taxon>Hyalomminae</taxon>
        <taxon>Hyalomma</taxon>
    </lineage>
</organism>
<gene>
    <name evidence="1" type="ORF">HPB50_009769</name>
</gene>
<comment type="caution">
    <text evidence="1">The sequence shown here is derived from an EMBL/GenBank/DDBJ whole genome shotgun (WGS) entry which is preliminary data.</text>
</comment>
<proteinExistence type="predicted"/>
<dbReference type="Proteomes" id="UP000821845">
    <property type="component" value="Chromosome 6"/>
</dbReference>
<evidence type="ECO:0000313" key="2">
    <source>
        <dbReference type="Proteomes" id="UP000821845"/>
    </source>
</evidence>
<sequence>MFVSSHVGDEGGRKLSTEKSPLLRPTLVERPRANWARCRVGNGKGAFSSQLRLCGFAFRSTQHKILYVHEYGRDAGSGSWSLTSAEWRCRAGALGRPVQM</sequence>
<reference evidence="1" key="1">
    <citation type="submission" date="2020-05" db="EMBL/GenBank/DDBJ databases">
        <title>Large-scale comparative analyses of tick genomes elucidate their genetic diversity and vector capacities.</title>
        <authorList>
            <person name="Jia N."/>
            <person name="Wang J."/>
            <person name="Shi W."/>
            <person name="Du L."/>
            <person name="Sun Y."/>
            <person name="Zhan W."/>
            <person name="Jiang J."/>
            <person name="Wang Q."/>
            <person name="Zhang B."/>
            <person name="Ji P."/>
            <person name="Sakyi L.B."/>
            <person name="Cui X."/>
            <person name="Yuan T."/>
            <person name="Jiang B."/>
            <person name="Yang W."/>
            <person name="Lam T.T.-Y."/>
            <person name="Chang Q."/>
            <person name="Ding S."/>
            <person name="Wang X."/>
            <person name="Zhu J."/>
            <person name="Ruan X."/>
            <person name="Zhao L."/>
            <person name="Wei J."/>
            <person name="Que T."/>
            <person name="Du C."/>
            <person name="Cheng J."/>
            <person name="Dai P."/>
            <person name="Han X."/>
            <person name="Huang E."/>
            <person name="Gao Y."/>
            <person name="Liu J."/>
            <person name="Shao H."/>
            <person name="Ye R."/>
            <person name="Li L."/>
            <person name="Wei W."/>
            <person name="Wang X."/>
            <person name="Wang C."/>
            <person name="Yang T."/>
            <person name="Huo Q."/>
            <person name="Li W."/>
            <person name="Guo W."/>
            <person name="Chen H."/>
            <person name="Zhou L."/>
            <person name="Ni X."/>
            <person name="Tian J."/>
            <person name="Zhou Y."/>
            <person name="Sheng Y."/>
            <person name="Liu T."/>
            <person name="Pan Y."/>
            <person name="Xia L."/>
            <person name="Li J."/>
            <person name="Zhao F."/>
            <person name="Cao W."/>
        </authorList>
    </citation>
    <scope>NUCLEOTIDE SEQUENCE</scope>
    <source>
        <strain evidence="1">Hyas-2018</strain>
    </source>
</reference>
<protein>
    <submittedName>
        <fullName evidence="1">Uncharacterized protein</fullName>
    </submittedName>
</protein>
<keyword evidence="2" id="KW-1185">Reference proteome</keyword>
<evidence type="ECO:0000313" key="1">
    <source>
        <dbReference type="EMBL" id="KAH6927880.1"/>
    </source>
</evidence>